<dbReference type="EMBL" id="VIIS01000849">
    <property type="protein sequence ID" value="KAF0304405.1"/>
    <property type="molecule type" value="Genomic_DNA"/>
</dbReference>
<name>A0A6A4WCN9_AMPAM</name>
<accession>A0A6A4WCN9</accession>
<keyword evidence="3" id="KW-1185">Reference proteome</keyword>
<evidence type="ECO:0000313" key="3">
    <source>
        <dbReference type="Proteomes" id="UP000440578"/>
    </source>
</evidence>
<reference evidence="2 3" key="1">
    <citation type="submission" date="2019-07" db="EMBL/GenBank/DDBJ databases">
        <title>Draft genome assembly of a fouling barnacle, Amphibalanus amphitrite (Darwin, 1854): The first reference genome for Thecostraca.</title>
        <authorList>
            <person name="Kim W."/>
        </authorList>
    </citation>
    <scope>NUCLEOTIDE SEQUENCE [LARGE SCALE GENOMIC DNA]</scope>
    <source>
        <strain evidence="2">SNU_AA5</strain>
        <tissue evidence="2">Soma without cirri and trophi</tissue>
    </source>
</reference>
<feature type="compositionally biased region" description="Polar residues" evidence="1">
    <location>
        <begin position="43"/>
        <end position="52"/>
    </location>
</feature>
<dbReference type="AlphaFoldDB" id="A0A6A4WCN9"/>
<gene>
    <name evidence="2" type="ORF">FJT64_023786</name>
</gene>
<sequence>MASGGAGPLGPSKPVYPERRKLLGQPSTSSGGHQQAGREQLLGQPSTSSGGHQQAGREKLPGQPSTSSGGHQQSGQEQLLGQPIANGAGHQLVVPPGHEQLQLVSEHQGFLYPTFSGHQKVFYGTFYNCTFN</sequence>
<proteinExistence type="predicted"/>
<feature type="region of interest" description="Disordered" evidence="1">
    <location>
        <begin position="1"/>
        <end position="93"/>
    </location>
</feature>
<comment type="caution">
    <text evidence="2">The sequence shown here is derived from an EMBL/GenBank/DDBJ whole genome shotgun (WGS) entry which is preliminary data.</text>
</comment>
<evidence type="ECO:0000313" key="2">
    <source>
        <dbReference type="EMBL" id="KAF0304405.1"/>
    </source>
</evidence>
<feature type="compositionally biased region" description="Low complexity" evidence="1">
    <location>
        <begin position="61"/>
        <end position="83"/>
    </location>
</feature>
<evidence type="ECO:0000256" key="1">
    <source>
        <dbReference type="SAM" id="MobiDB-lite"/>
    </source>
</evidence>
<dbReference type="Proteomes" id="UP000440578">
    <property type="component" value="Unassembled WGS sequence"/>
</dbReference>
<organism evidence="2 3">
    <name type="scientific">Amphibalanus amphitrite</name>
    <name type="common">Striped barnacle</name>
    <name type="synonym">Balanus amphitrite</name>
    <dbReference type="NCBI Taxonomy" id="1232801"/>
    <lineage>
        <taxon>Eukaryota</taxon>
        <taxon>Metazoa</taxon>
        <taxon>Ecdysozoa</taxon>
        <taxon>Arthropoda</taxon>
        <taxon>Crustacea</taxon>
        <taxon>Multicrustacea</taxon>
        <taxon>Cirripedia</taxon>
        <taxon>Thoracica</taxon>
        <taxon>Thoracicalcarea</taxon>
        <taxon>Balanomorpha</taxon>
        <taxon>Balanoidea</taxon>
        <taxon>Balanidae</taxon>
        <taxon>Amphibalaninae</taxon>
        <taxon>Amphibalanus</taxon>
    </lineage>
</organism>
<protein>
    <submittedName>
        <fullName evidence="2">Uncharacterized protein</fullName>
    </submittedName>
</protein>